<dbReference type="InterPro" id="IPR023405">
    <property type="entry name" value="Topo_IA_core_domain"/>
</dbReference>
<dbReference type="GO" id="GO:0006310">
    <property type="term" value="P:DNA recombination"/>
    <property type="evidence" value="ECO:0007669"/>
    <property type="project" value="TreeGrafter"/>
</dbReference>
<comment type="similarity">
    <text evidence="2 11">Belongs to the type IA topoisomerase family.</text>
</comment>
<dbReference type="CDD" id="cd00186">
    <property type="entry name" value="TOP1Ac"/>
    <property type="match status" value="1"/>
</dbReference>
<evidence type="ECO:0000256" key="5">
    <source>
        <dbReference type="ARBA" id="ARBA00022771"/>
    </source>
</evidence>
<protein>
    <recommendedName>
        <fullName evidence="3 11">DNA topoisomerase</fullName>
        <ecNumber evidence="3 11">5.6.2.1</ecNumber>
    </recommendedName>
</protein>
<dbReference type="InterPro" id="IPR000380">
    <property type="entry name" value="Topo_IA"/>
</dbReference>
<feature type="compositionally biased region" description="Low complexity" evidence="12">
    <location>
        <begin position="691"/>
        <end position="725"/>
    </location>
</feature>
<dbReference type="InterPro" id="IPR034144">
    <property type="entry name" value="TOPRIM_TopoIII"/>
</dbReference>
<evidence type="ECO:0000256" key="8">
    <source>
        <dbReference type="ARBA" id="ARBA00023125"/>
    </source>
</evidence>
<dbReference type="GO" id="GO:0006281">
    <property type="term" value="P:DNA repair"/>
    <property type="evidence" value="ECO:0007669"/>
    <property type="project" value="TreeGrafter"/>
</dbReference>
<dbReference type="InterPro" id="IPR003602">
    <property type="entry name" value="Topo_IA_DNA-bd_dom"/>
</dbReference>
<dbReference type="PROSITE" id="PS50880">
    <property type="entry name" value="TOPRIM"/>
    <property type="match status" value="1"/>
</dbReference>
<dbReference type="SMART" id="SM00437">
    <property type="entry name" value="TOP1Ac"/>
    <property type="match status" value="1"/>
</dbReference>
<evidence type="ECO:0000256" key="2">
    <source>
        <dbReference type="ARBA" id="ARBA00009446"/>
    </source>
</evidence>
<dbReference type="PANTHER" id="PTHR11390:SF21">
    <property type="entry name" value="DNA TOPOISOMERASE 3-ALPHA"/>
    <property type="match status" value="1"/>
</dbReference>
<dbReference type="GO" id="GO:0003677">
    <property type="term" value="F:DNA binding"/>
    <property type="evidence" value="ECO:0007669"/>
    <property type="project" value="UniProtKB-KW"/>
</dbReference>
<dbReference type="SUPFAM" id="SSF56712">
    <property type="entry name" value="Prokaryotic type I DNA topoisomerase"/>
    <property type="match status" value="1"/>
</dbReference>
<proteinExistence type="inferred from homology"/>
<dbReference type="AlphaFoldDB" id="A0A0D6LKH7"/>
<dbReference type="EMBL" id="KE125037">
    <property type="protein sequence ID" value="EPB72560.1"/>
    <property type="molecule type" value="Genomic_DNA"/>
</dbReference>
<evidence type="ECO:0000256" key="4">
    <source>
        <dbReference type="ARBA" id="ARBA00022723"/>
    </source>
</evidence>
<reference evidence="16 17" key="1">
    <citation type="submission" date="2013-05" db="EMBL/GenBank/DDBJ databases">
        <title>Draft genome of the parasitic nematode Anyclostoma ceylanicum.</title>
        <authorList>
            <person name="Mitreva M."/>
        </authorList>
    </citation>
    <scope>NUCLEOTIDE SEQUENCE [LARGE SCALE GENOMIC DNA]</scope>
</reference>
<name>A0A0D6LKH7_9BILA</name>
<accession>A0A0D6LKH7</accession>
<evidence type="ECO:0000256" key="11">
    <source>
        <dbReference type="RuleBase" id="RU362092"/>
    </source>
</evidence>
<dbReference type="InterPro" id="IPR013824">
    <property type="entry name" value="Topo_IA_cen_sub1"/>
</dbReference>
<dbReference type="PROSITE" id="PS52039">
    <property type="entry name" value="TOPO_IA_2"/>
    <property type="match status" value="1"/>
</dbReference>
<evidence type="ECO:0000256" key="1">
    <source>
        <dbReference type="ARBA" id="ARBA00000213"/>
    </source>
</evidence>
<dbReference type="SMART" id="SM00493">
    <property type="entry name" value="TOPRIM"/>
    <property type="match status" value="1"/>
</dbReference>
<evidence type="ECO:0000256" key="6">
    <source>
        <dbReference type="ARBA" id="ARBA00022833"/>
    </source>
</evidence>
<evidence type="ECO:0000256" key="12">
    <source>
        <dbReference type="SAM" id="MobiDB-lite"/>
    </source>
</evidence>
<comment type="catalytic activity">
    <reaction evidence="1 11">
        <text>ATP-independent breakage of single-stranded DNA, followed by passage and rejoining.</text>
        <dbReference type="EC" id="5.6.2.1"/>
    </reaction>
</comment>
<keyword evidence="9 11" id="KW-0413">Isomerase</keyword>
<sequence>MSESGGRAKLGKIDEINEFKVNMILMWTVYVLIARLTEEVKVGFTVFFSGAGIAEARVHGGSNFTSGQIARREGRSVYNKIYCLNTEILGQNASLAVTSVSGHLMEHCFGPDMKNWQSVPIGTLFEAPIYQVVPEGMKNIAKTLVEESASCDILVIWTDCDREGESIGAEIARVCRESNPRIDVYRAKFSEITPRAIEHAARHLTRLDQRIVDAVECRSELDLRIGAAFTRLQTLHLRQRFPHILNVDGKQVVSYGSCQFPTLGFVVERYKAIERFISETYWKLVIDHKRGDSKAEFVWDRVRLFDQDIVQILYEDCVEARCAKIESVSRRPKSKYRPQALDTVELEKLAVRKLKMSAKHAMDVAEKLYNKGYISYPRTETNKFPPDINLQSLVSKLTSSAQWGDFANEILEHGPNPRNGNKSDEAHPPIHPLKHVSDGSLQGDDWRVYELVVRHFLACLSWDAKGQETRVGNSITRLVVLQMRIGGETFHATGLCIQDLGYLRVYPYDRWSDKTLPSYIEGEELLDYQLRIADGQTQPPELLNEADLIALMDKYGIGTDATHAEHIEKIKTRQYVGVRDDGRFIPGYLGLALVDGYDAMGAVKLSGYAMSKPQLRANLELQLQSICAGQRTKQEVLEEQLGKYRRIFVQTEEKVNLLSEALTRYLNMNSNLNHFAAPANNGGGANGAVRGGRAAAATSRRGRQAARNDSAQDGDNGPPAAAARPGRGRTTRGRAQGRRGDFRGARNTGPARVAAGNDPADKQCICGIAAVQRTVQKEGPNKGKKFWCCSKAMGQPDKCNFFEWVFRIPQGPPPHDMVNFAKEHPEAELGGLSIALNLVVH</sequence>
<organism evidence="16 17">
    <name type="scientific">Ancylostoma ceylanicum</name>
    <dbReference type="NCBI Taxonomy" id="53326"/>
    <lineage>
        <taxon>Eukaryota</taxon>
        <taxon>Metazoa</taxon>
        <taxon>Ecdysozoa</taxon>
        <taxon>Nematoda</taxon>
        <taxon>Chromadorea</taxon>
        <taxon>Rhabditida</taxon>
        <taxon>Rhabditina</taxon>
        <taxon>Rhabditomorpha</taxon>
        <taxon>Strongyloidea</taxon>
        <taxon>Ancylostomatidae</taxon>
        <taxon>Ancylostomatinae</taxon>
        <taxon>Ancylostoma</taxon>
    </lineage>
</organism>
<dbReference type="CDD" id="cd03362">
    <property type="entry name" value="TOPRIM_TopoIA_TopoIII"/>
    <property type="match status" value="1"/>
</dbReference>
<feature type="region of interest" description="Disordered" evidence="12">
    <location>
        <begin position="685"/>
        <end position="757"/>
    </location>
</feature>
<comment type="function">
    <text evidence="11">Introduces a single-strand break via transesterification at a target site in duplex DNA. Releases the supercoiling and torsional tension of DNA introduced during the DNA replication and transcription by transiently cleaving and rejoining one strand of the DNA duplex. The scissile phosphodiester is attacked by the catalytic tyrosine of the enzyme, resulting in the formation of a DNA-(5'-phosphotyrosyl)-enzyme intermediate and the expulsion of a 3'-OH DNA strand.</text>
</comment>
<feature type="domain" description="Toprim" evidence="13">
    <location>
        <begin position="67"/>
        <end position="190"/>
    </location>
</feature>
<feature type="compositionally biased region" description="Basic residues" evidence="12">
    <location>
        <begin position="726"/>
        <end position="737"/>
    </location>
</feature>
<dbReference type="Pfam" id="PF06839">
    <property type="entry name" value="Zn_ribbon_GRF"/>
    <property type="match status" value="1"/>
</dbReference>
<dbReference type="GO" id="GO:0006265">
    <property type="term" value="P:DNA topological change"/>
    <property type="evidence" value="ECO:0007669"/>
    <property type="project" value="InterPro"/>
</dbReference>
<dbReference type="GO" id="GO:0008270">
    <property type="term" value="F:zinc ion binding"/>
    <property type="evidence" value="ECO:0007669"/>
    <property type="project" value="UniProtKB-KW"/>
</dbReference>
<gene>
    <name evidence="16" type="ORF">ANCCEY_08337</name>
</gene>
<keyword evidence="17" id="KW-1185">Reference proteome</keyword>
<dbReference type="InterPro" id="IPR003601">
    <property type="entry name" value="Topo_IA_2"/>
</dbReference>
<dbReference type="PANTHER" id="PTHR11390">
    <property type="entry name" value="PROKARYOTIC DNA TOPOISOMERASE"/>
    <property type="match status" value="1"/>
</dbReference>
<dbReference type="SMART" id="SM00436">
    <property type="entry name" value="TOP1Bc"/>
    <property type="match status" value="1"/>
</dbReference>
<dbReference type="InterPro" id="IPR006171">
    <property type="entry name" value="TOPRIM_dom"/>
</dbReference>
<evidence type="ECO:0000256" key="10">
    <source>
        <dbReference type="PROSITE-ProRule" id="PRU01343"/>
    </source>
</evidence>
<dbReference type="Gene3D" id="1.10.460.10">
    <property type="entry name" value="Topoisomerase I, domain 2"/>
    <property type="match status" value="1"/>
</dbReference>
<dbReference type="Gene3D" id="2.70.20.10">
    <property type="entry name" value="Topoisomerase I, domain 3"/>
    <property type="match status" value="1"/>
</dbReference>
<evidence type="ECO:0000256" key="3">
    <source>
        <dbReference type="ARBA" id="ARBA00012891"/>
    </source>
</evidence>
<dbReference type="GO" id="GO:0031422">
    <property type="term" value="C:RecQ family helicase-topoisomerase III complex"/>
    <property type="evidence" value="ECO:0007669"/>
    <property type="project" value="TreeGrafter"/>
</dbReference>
<dbReference type="EC" id="5.6.2.1" evidence="3 11"/>
<dbReference type="Gene3D" id="3.40.50.140">
    <property type="match status" value="1"/>
</dbReference>
<evidence type="ECO:0000259" key="13">
    <source>
        <dbReference type="PROSITE" id="PS50880"/>
    </source>
</evidence>
<dbReference type="Proteomes" id="UP000054495">
    <property type="component" value="Unassembled WGS sequence"/>
</dbReference>
<evidence type="ECO:0000259" key="15">
    <source>
        <dbReference type="PROSITE" id="PS52039"/>
    </source>
</evidence>
<dbReference type="Pfam" id="PF01131">
    <property type="entry name" value="Topoisom_bac"/>
    <property type="match status" value="1"/>
</dbReference>
<evidence type="ECO:0000256" key="7">
    <source>
        <dbReference type="ARBA" id="ARBA00023029"/>
    </source>
</evidence>
<dbReference type="PRINTS" id="PR00417">
    <property type="entry name" value="PRTPISMRASEI"/>
</dbReference>
<dbReference type="InterPro" id="IPR013497">
    <property type="entry name" value="Topo_IA_cen"/>
</dbReference>
<feature type="domain" description="GRF-type" evidence="14">
    <location>
        <begin position="764"/>
        <end position="808"/>
    </location>
</feature>
<dbReference type="GO" id="GO:0005634">
    <property type="term" value="C:nucleus"/>
    <property type="evidence" value="ECO:0007669"/>
    <property type="project" value="TreeGrafter"/>
</dbReference>
<keyword evidence="7 11" id="KW-0799">Topoisomerase</keyword>
<dbReference type="Pfam" id="PF01751">
    <property type="entry name" value="Toprim"/>
    <property type="match status" value="1"/>
</dbReference>
<keyword evidence="5 10" id="KW-0863">Zinc-finger</keyword>
<dbReference type="PROSITE" id="PS51999">
    <property type="entry name" value="ZF_GRF"/>
    <property type="match status" value="1"/>
</dbReference>
<dbReference type="InterPro" id="IPR010666">
    <property type="entry name" value="Znf_GRF"/>
</dbReference>
<evidence type="ECO:0000313" key="16">
    <source>
        <dbReference type="EMBL" id="EPB72560.1"/>
    </source>
</evidence>
<dbReference type="FunFam" id="3.40.50.140:FF:000003">
    <property type="entry name" value="DNA topoisomerase"/>
    <property type="match status" value="1"/>
</dbReference>
<evidence type="ECO:0000313" key="17">
    <source>
        <dbReference type="Proteomes" id="UP000054495"/>
    </source>
</evidence>
<evidence type="ECO:0000256" key="9">
    <source>
        <dbReference type="ARBA" id="ARBA00023235"/>
    </source>
</evidence>
<dbReference type="InterPro" id="IPR013825">
    <property type="entry name" value="Topo_IA_cen_sub2"/>
</dbReference>
<keyword evidence="4" id="KW-0479">Metal-binding</keyword>
<dbReference type="InterPro" id="IPR013826">
    <property type="entry name" value="Topo_IA_cen_sub3"/>
</dbReference>
<dbReference type="FunFam" id="1.10.290.10:FF:000001">
    <property type="entry name" value="DNA topoisomerase"/>
    <property type="match status" value="1"/>
</dbReference>
<keyword evidence="8 11" id="KW-0238">DNA-binding</keyword>
<evidence type="ECO:0000259" key="14">
    <source>
        <dbReference type="PROSITE" id="PS51999"/>
    </source>
</evidence>
<dbReference type="Gene3D" id="1.10.290.10">
    <property type="entry name" value="Topoisomerase I, domain 4"/>
    <property type="match status" value="1"/>
</dbReference>
<dbReference type="GO" id="GO:0003917">
    <property type="term" value="F:DNA topoisomerase type I (single strand cut, ATP-independent) activity"/>
    <property type="evidence" value="ECO:0007669"/>
    <property type="project" value="UniProtKB-EC"/>
</dbReference>
<keyword evidence="6" id="KW-0862">Zinc</keyword>
<feature type="domain" description="Topo IA-type catalytic" evidence="15">
    <location>
        <begin position="208"/>
        <end position="648"/>
    </location>
</feature>